<accession>F6HC19</accession>
<feature type="compositionally biased region" description="Basic and acidic residues" evidence="1">
    <location>
        <begin position="1173"/>
        <end position="1191"/>
    </location>
</feature>
<feature type="region of interest" description="Disordered" evidence="1">
    <location>
        <begin position="1250"/>
        <end position="1278"/>
    </location>
</feature>
<dbReference type="PANTHER" id="PTHR34536">
    <property type="entry name" value="DENTIN SIALOPHOSPHOPROTEIN-LIKE PROTEIN"/>
    <property type="match status" value="1"/>
</dbReference>
<feature type="compositionally biased region" description="Basic and acidic residues" evidence="1">
    <location>
        <begin position="607"/>
        <end position="641"/>
    </location>
</feature>
<feature type="compositionally biased region" description="Basic and acidic residues" evidence="1">
    <location>
        <begin position="1264"/>
        <end position="1278"/>
    </location>
</feature>
<reference evidence="3" key="1">
    <citation type="journal article" date="2007" name="Nature">
        <title>The grapevine genome sequence suggests ancestral hexaploidization in major angiosperm phyla.</title>
        <authorList>
            <consortium name="The French-Italian Public Consortium for Grapevine Genome Characterization."/>
            <person name="Jaillon O."/>
            <person name="Aury J.-M."/>
            <person name="Noel B."/>
            <person name="Policriti A."/>
            <person name="Clepet C."/>
            <person name="Casagrande A."/>
            <person name="Choisne N."/>
            <person name="Aubourg S."/>
            <person name="Vitulo N."/>
            <person name="Jubin C."/>
            <person name="Vezzi A."/>
            <person name="Legeai F."/>
            <person name="Hugueney P."/>
            <person name="Dasilva C."/>
            <person name="Horner D."/>
            <person name="Mica E."/>
            <person name="Jublot D."/>
            <person name="Poulain J."/>
            <person name="Bruyere C."/>
            <person name="Billault A."/>
            <person name="Segurens B."/>
            <person name="Gouyvenoux M."/>
            <person name="Ugarte E."/>
            <person name="Cattonaro F."/>
            <person name="Anthouard V."/>
            <person name="Vico V."/>
            <person name="Del Fabbro C."/>
            <person name="Alaux M."/>
            <person name="Di Gaspero G."/>
            <person name="Dumas V."/>
            <person name="Felice N."/>
            <person name="Paillard S."/>
            <person name="Juman I."/>
            <person name="Moroldo M."/>
            <person name="Scalabrin S."/>
            <person name="Canaguier A."/>
            <person name="Le Clainche I."/>
            <person name="Malacrida G."/>
            <person name="Durand E."/>
            <person name="Pesole G."/>
            <person name="Laucou V."/>
            <person name="Chatelet P."/>
            <person name="Merdinoglu D."/>
            <person name="Delledonne M."/>
            <person name="Pezzotti M."/>
            <person name="Lecharny A."/>
            <person name="Scarpelli C."/>
            <person name="Artiguenave F."/>
            <person name="Pe M.E."/>
            <person name="Valle G."/>
            <person name="Morgante M."/>
            <person name="Caboche M."/>
            <person name="Adam-Blondon A.-F."/>
            <person name="Weissenbach J."/>
            <person name="Quetier F."/>
            <person name="Wincker P."/>
        </authorList>
    </citation>
    <scope>NUCLEOTIDE SEQUENCE [LARGE SCALE GENOMIC DNA]</scope>
    <source>
        <strain evidence="3">cv. Pinot noir / PN40024</strain>
    </source>
</reference>
<feature type="region of interest" description="Disordered" evidence="1">
    <location>
        <begin position="785"/>
        <end position="878"/>
    </location>
</feature>
<sequence length="1414" mass="155033">MEIEIGDLQEAHIGVMSVSGNEKPGIKSVSRQYSASIAGIPIKKRRFPLVRSPSPPPEEQISHRNLSQDSCHSNASVVTTSSGISDASKNYFSEERRERSADKNISLIQSDANISGVNPLEPSLRIYSGSSESIASEEKPMPAEKSSGQIISGNTEPQLACKEALSLHVGKDIFSKLKIERDYEPQVSTIIGSTELSLGPKEPFAPSLVGQNSEGSGQFLEKLGSVSLNLSLSKGKSSINYGSGKDKLNVDGAHLQANRSNWDLNTTMDAWDRSESDGAACQGTDGINCLNVTSDTQDIKPLIRSDGMVVAGVASGNQFLKGSKHNPNFTISSKSPGQHYNFGDSLLLQLSPCLQPIIGGEQSGSSSKVDSVRVIPTSNLSTVLVSTGNPNMAGNVKSEPIDDSPKLDFKGSKDNLETSPIDFRNIKHELIERLELEALKNFNFGRLKLDPRIIKSEPVHEGNHGIHKTAEGASQLSGGQVFQCLDNQSREVVLPKSSHLCPSELPTCSTELPINGNVSSHSGNSTCAKGIHVSTEVPQNASNSIKQVASETVSISEVHKGKELNVSDVHAPGVEENLNVGDPEQCRLKLMEEAPLGSCGDGGGSARDSEGSVRRDGEGSVRRDGEGSVRGDGEGSVSDEEKINISNDMLEDSYESDYDSDGNHDLATVMEAERLGGEDDDDYEDGEVREPLVHTDVGSMSEKREAEDVNCGDSDNKKVGFLGSSGDDCPASLQAEERDTKTEDPGETNNDVSEECLDAVPDEKTDMVAEKDACFDKSSTVEIPITELDKKGPMKPIRRKPLDRSGKKEVSEDHESELSSDKAVSGSQGTAVAVGQGIDQSMKGTDSMEKNESALPRTEVSLNSNDANKDANSGGTRSRIINLPRASYVSSLYKTRSVSGRSLPSRTVRERFTDLVPEGDKLHSQGRDEIFIDGPHKFLRERNQDQALRNSRLSFTRGRGRGSSRLDALHGDWDSDHDFAPELYNGPTDFRFRRHKTDVVDADLECSSYIIAPDGAVGTGRGGRKPLNDEVAVFRHPPSRRRSPGGREGPATRGPQMVRRIPRNISPNRCIGEDASDLVGLRHSEKFIRGLRDDIVEPVFTRQQPPFEGVEGHFVQGNRNFSSIQRRGPPRIHSKSPMRSGSPGPWSSPRRRSPDGFNGHPELTHRRSPAVYRMDRMRSPDRPCFPEEIVARRHGSPPFLPRPSNDLRDMDSARDHGPPRSVIPNRRSPSGRILLRNSRRFDIIEPRERTDSDEFFGPPMHSGRFHELGGDGSGEERRRIGERRGPVRSFRPPYNGAGAEGFRFNIEDGPRPYRFCPEADSEFLERGNLREREFDRRVKNRPGNAPRRSIEDQEGNYRHGEQGRVTVEESLHTNKRYLCWLQSCLAFKTLSLSLSSTIFSPPSLICFISLFLFA</sequence>
<proteinExistence type="predicted"/>
<feature type="region of interest" description="Disordered" evidence="1">
    <location>
        <begin position="594"/>
        <end position="641"/>
    </location>
</feature>
<protein>
    <submittedName>
        <fullName evidence="2">Uncharacterized protein</fullName>
    </submittedName>
</protein>
<dbReference type="Proteomes" id="UP000009183">
    <property type="component" value="Chromosome 13"/>
</dbReference>
<feature type="region of interest" description="Disordered" evidence="1">
    <location>
        <begin position="1034"/>
        <end position="1060"/>
    </location>
</feature>
<feature type="compositionally biased region" description="Basic and acidic residues" evidence="1">
    <location>
        <begin position="735"/>
        <end position="744"/>
    </location>
</feature>
<dbReference type="STRING" id="29760.F6HC19"/>
<feature type="compositionally biased region" description="Polar residues" evidence="1">
    <location>
        <begin position="63"/>
        <end position="81"/>
    </location>
</feature>
<feature type="region of interest" description="Disordered" evidence="1">
    <location>
        <begin position="676"/>
        <end position="754"/>
    </location>
</feature>
<dbReference type="eggNOG" id="ENOG502QS0K">
    <property type="taxonomic scope" value="Eukaryota"/>
</dbReference>
<dbReference type="OrthoDB" id="758862at2759"/>
<feature type="region of interest" description="Disordered" evidence="1">
    <location>
        <begin position="1335"/>
        <end position="1361"/>
    </location>
</feature>
<dbReference type="InParanoid" id="F6HC19"/>
<gene>
    <name evidence="2" type="ordered locus">VIT_13s0067g03660</name>
</gene>
<dbReference type="PANTHER" id="PTHR34536:SF4">
    <property type="entry name" value="BTZ DOMAIN-CONTAINING PROTEIN"/>
    <property type="match status" value="1"/>
</dbReference>
<organism evidence="2 3">
    <name type="scientific">Vitis vinifera</name>
    <name type="common">Grape</name>
    <dbReference type="NCBI Taxonomy" id="29760"/>
    <lineage>
        <taxon>Eukaryota</taxon>
        <taxon>Viridiplantae</taxon>
        <taxon>Streptophyta</taxon>
        <taxon>Embryophyta</taxon>
        <taxon>Tracheophyta</taxon>
        <taxon>Spermatophyta</taxon>
        <taxon>Magnoliopsida</taxon>
        <taxon>eudicotyledons</taxon>
        <taxon>Gunneridae</taxon>
        <taxon>Pentapetalae</taxon>
        <taxon>rosids</taxon>
        <taxon>Vitales</taxon>
        <taxon>Vitaceae</taxon>
        <taxon>Viteae</taxon>
        <taxon>Vitis</taxon>
    </lineage>
</organism>
<dbReference type="EMBL" id="FN595514">
    <property type="protein sequence ID" value="CCB49757.1"/>
    <property type="molecule type" value="Genomic_DNA"/>
</dbReference>
<name>F6HC19_VITVI</name>
<evidence type="ECO:0000313" key="2">
    <source>
        <dbReference type="EMBL" id="CCB49757.1"/>
    </source>
</evidence>
<dbReference type="FunCoup" id="F6HC19">
    <property type="interactions" value="864"/>
</dbReference>
<feature type="compositionally biased region" description="Basic and acidic residues" evidence="1">
    <location>
        <begin position="800"/>
        <end position="820"/>
    </location>
</feature>
<feature type="region of interest" description="Disordered" evidence="1">
    <location>
        <begin position="1107"/>
        <end position="1231"/>
    </location>
</feature>
<dbReference type="PaxDb" id="29760-VIT_13s0067g03660.t01"/>
<dbReference type="HOGENOM" id="CLU_252834_0_0_1"/>
<feature type="compositionally biased region" description="Low complexity" evidence="1">
    <location>
        <begin position="1137"/>
        <end position="1148"/>
    </location>
</feature>
<feature type="region of interest" description="Disordered" evidence="1">
    <location>
        <begin position="47"/>
        <end position="81"/>
    </location>
</feature>
<feature type="compositionally biased region" description="Basic and acidic residues" evidence="1">
    <location>
        <begin position="1348"/>
        <end position="1361"/>
    </location>
</feature>
<feature type="compositionally biased region" description="Basic and acidic residues" evidence="1">
    <location>
        <begin position="1205"/>
        <end position="1218"/>
    </location>
</feature>
<feature type="compositionally biased region" description="Polar residues" evidence="1">
    <location>
        <begin position="860"/>
        <end position="876"/>
    </location>
</feature>
<keyword evidence="3" id="KW-1185">Reference proteome</keyword>
<feature type="region of interest" description="Disordered" evidence="1">
    <location>
        <begin position="131"/>
        <end position="150"/>
    </location>
</feature>
<evidence type="ECO:0000256" key="1">
    <source>
        <dbReference type="SAM" id="MobiDB-lite"/>
    </source>
</evidence>
<evidence type="ECO:0000313" key="3">
    <source>
        <dbReference type="Proteomes" id="UP000009183"/>
    </source>
</evidence>